<dbReference type="Proteomes" id="UP000281474">
    <property type="component" value="Unassembled WGS sequence"/>
</dbReference>
<proteinExistence type="predicted"/>
<comment type="caution">
    <text evidence="1">The sequence shown here is derived from an EMBL/GenBank/DDBJ whole genome shotgun (WGS) entry which is preliminary data.</text>
</comment>
<evidence type="ECO:0000313" key="1">
    <source>
        <dbReference type="EMBL" id="RLV58177.1"/>
    </source>
</evidence>
<organism evidence="1 2">
    <name type="scientific">Parashewanella curva</name>
    <dbReference type="NCBI Taxonomy" id="2338552"/>
    <lineage>
        <taxon>Bacteria</taxon>
        <taxon>Pseudomonadati</taxon>
        <taxon>Pseudomonadota</taxon>
        <taxon>Gammaproteobacteria</taxon>
        <taxon>Alteromonadales</taxon>
        <taxon>Shewanellaceae</taxon>
        <taxon>Parashewanella</taxon>
    </lineage>
</organism>
<dbReference type="AlphaFoldDB" id="A0A3L8PRY2"/>
<sequence length="124" mass="13621">MAAINQAHTQDTASYALTNAQRAIMGSCGVIGNEPKRYSFHATSKLTEPVGKTSAQMLSFHTDSETRAKVTPSQTKLTSRRPLSTCQISAEQAYAYLKQQDCQTYISHGDLSIRTFSTINKKTT</sequence>
<dbReference type="RefSeq" id="WP_121840514.1">
    <property type="nucleotide sequence ID" value="NZ_ML014840.1"/>
</dbReference>
<accession>A0A3L8PRY2</accession>
<gene>
    <name evidence="1" type="ORF">D5018_18730</name>
</gene>
<keyword evidence="2" id="KW-1185">Reference proteome</keyword>
<evidence type="ECO:0000313" key="2">
    <source>
        <dbReference type="Proteomes" id="UP000281474"/>
    </source>
</evidence>
<name>A0A3L8PRY2_9GAMM</name>
<protein>
    <submittedName>
        <fullName evidence="1">Uncharacterized protein</fullName>
    </submittedName>
</protein>
<reference evidence="1 2" key="1">
    <citation type="submission" date="2018-09" db="EMBL/GenBank/DDBJ databases">
        <title>Phylogeny of the Shewanellaceae, and recommendation for two new genera, Pseudoshewanella and Parashewanella.</title>
        <authorList>
            <person name="Wang G."/>
        </authorList>
    </citation>
    <scope>NUCLEOTIDE SEQUENCE [LARGE SCALE GENOMIC DNA]</scope>
    <source>
        <strain evidence="1 2">C51</strain>
    </source>
</reference>
<dbReference type="EMBL" id="QZEI01000091">
    <property type="protein sequence ID" value="RLV58177.1"/>
    <property type="molecule type" value="Genomic_DNA"/>
</dbReference>